<dbReference type="AlphaFoldDB" id="A0A7J5PWF8"/>
<dbReference type="PANTHER" id="PTHR43818">
    <property type="entry name" value="BCDNA.GH03377"/>
    <property type="match status" value="1"/>
</dbReference>
<dbReference type="GO" id="GO:0000166">
    <property type="term" value="F:nucleotide binding"/>
    <property type="evidence" value="ECO:0007669"/>
    <property type="project" value="InterPro"/>
</dbReference>
<comment type="caution">
    <text evidence="3">The sequence shown here is derived from an EMBL/GenBank/DDBJ whole genome shotgun (WGS) entry which is preliminary data.</text>
</comment>
<evidence type="ECO:0000313" key="3">
    <source>
        <dbReference type="EMBL" id="KAB6147356.1"/>
    </source>
</evidence>
<dbReference type="SUPFAM" id="SSF51735">
    <property type="entry name" value="NAD(P)-binding Rossmann-fold domains"/>
    <property type="match status" value="1"/>
</dbReference>
<evidence type="ECO:0000259" key="1">
    <source>
        <dbReference type="Pfam" id="PF01408"/>
    </source>
</evidence>
<dbReference type="Gene3D" id="3.40.50.720">
    <property type="entry name" value="NAD(P)-binding Rossmann-like Domain"/>
    <property type="match status" value="1"/>
</dbReference>
<feature type="domain" description="Gfo/Idh/MocA-like oxidoreductase N-terminal" evidence="1">
    <location>
        <begin position="45"/>
        <end position="162"/>
    </location>
</feature>
<sequence length="427" mass="48539">MGNAFLDRRTFLKNIGIMGGGLLLASSPWLSTFAEVDHTINHKVRLGIIGPGSRGCFLLKFIQKNPKVEIVGICDIYQKSIDNALKIAPKAKVYKDYRALLDSNEIDAVIITTPLFLHKEMAIAAMDAGKHVFCEKALAMNVKDCWQMYMKHKATGKIFFTGQQRLFDPRYIKVMEMIHTGVFGNIEGIHTFWYRNGDWRRNVPSPELERLINWRLYKEYSCGLMTELGCHQLQIGSWAMRAIPNKVMGHGAITHWKDGRDVDDNISCIYIFDNGVKLTFDSVISNQFYGLEEQILGNLGTVEPEKGKFYFEKTPPAPGFLQLLNQIENQLFDAIPFAGSSWEPETMKNNKGEYILGERPRTDGTSLLLDAYIEAVIIGKQPQNIAEEGYYASALTLLGYQAIEEERIITFPDEFKLDYLNHKNTQI</sequence>
<dbReference type="InterPro" id="IPR006311">
    <property type="entry name" value="TAT_signal"/>
</dbReference>
<dbReference type="InterPro" id="IPR036291">
    <property type="entry name" value="NAD(P)-bd_dom_sf"/>
</dbReference>
<dbReference type="PANTHER" id="PTHR43818:SF12">
    <property type="entry name" value="NADH-DEPENDENT DEHYDROGENASE-RELATED"/>
    <property type="match status" value="1"/>
</dbReference>
<dbReference type="RefSeq" id="WP_151934779.1">
    <property type="nucleotide sequence ID" value="NZ_JBCHGU010000012.1"/>
</dbReference>
<dbReference type="EMBL" id="WDED01000016">
    <property type="protein sequence ID" value="KAB6147356.1"/>
    <property type="molecule type" value="Genomic_DNA"/>
</dbReference>
<dbReference type="Pfam" id="PF01408">
    <property type="entry name" value="GFO_IDH_MocA"/>
    <property type="match status" value="1"/>
</dbReference>
<organism evidence="3 4">
    <name type="scientific">Bacteroides xylanisolvens</name>
    <dbReference type="NCBI Taxonomy" id="371601"/>
    <lineage>
        <taxon>Bacteria</taxon>
        <taxon>Pseudomonadati</taxon>
        <taxon>Bacteroidota</taxon>
        <taxon>Bacteroidia</taxon>
        <taxon>Bacteroidales</taxon>
        <taxon>Bacteroidaceae</taxon>
        <taxon>Bacteroides</taxon>
    </lineage>
</organism>
<dbReference type="Pfam" id="PF22725">
    <property type="entry name" value="GFO_IDH_MocA_C3"/>
    <property type="match status" value="1"/>
</dbReference>
<dbReference type="InterPro" id="IPR055170">
    <property type="entry name" value="GFO_IDH_MocA-like_dom"/>
</dbReference>
<evidence type="ECO:0000313" key="4">
    <source>
        <dbReference type="Proteomes" id="UP000434604"/>
    </source>
</evidence>
<protein>
    <submittedName>
        <fullName evidence="3">Gfo/Idh/MocA family oxidoreductase</fullName>
    </submittedName>
</protein>
<dbReference type="Gene3D" id="3.30.360.10">
    <property type="entry name" value="Dihydrodipicolinate Reductase, domain 2"/>
    <property type="match status" value="1"/>
</dbReference>
<evidence type="ECO:0000259" key="2">
    <source>
        <dbReference type="Pfam" id="PF22725"/>
    </source>
</evidence>
<reference evidence="3 4" key="1">
    <citation type="journal article" date="2019" name="Nat. Med.">
        <title>A library of human gut bacterial isolates paired with longitudinal multiomics data enables mechanistic microbiome research.</title>
        <authorList>
            <person name="Poyet M."/>
            <person name="Groussin M."/>
            <person name="Gibbons S.M."/>
            <person name="Avila-Pacheco J."/>
            <person name="Jiang X."/>
            <person name="Kearney S.M."/>
            <person name="Perrotta A.R."/>
            <person name="Berdy B."/>
            <person name="Zhao S."/>
            <person name="Lieberman T.D."/>
            <person name="Swanson P.K."/>
            <person name="Smith M."/>
            <person name="Roesemann S."/>
            <person name="Alexander J.E."/>
            <person name="Rich S.A."/>
            <person name="Livny J."/>
            <person name="Vlamakis H."/>
            <person name="Clish C."/>
            <person name="Bullock K."/>
            <person name="Deik A."/>
            <person name="Scott J."/>
            <person name="Pierce K.A."/>
            <person name="Xavier R.J."/>
            <person name="Alm E.J."/>
        </authorList>
    </citation>
    <scope>NUCLEOTIDE SEQUENCE [LARGE SCALE GENOMIC DNA]</scope>
    <source>
        <strain evidence="3 4">BIOML-A58</strain>
    </source>
</reference>
<feature type="domain" description="GFO/IDH/MocA-like oxidoreductase" evidence="2">
    <location>
        <begin position="172"/>
        <end position="302"/>
    </location>
</feature>
<dbReference type="InterPro" id="IPR050463">
    <property type="entry name" value="Gfo/Idh/MocA_oxidrdct_glycsds"/>
</dbReference>
<dbReference type="SUPFAM" id="SSF55347">
    <property type="entry name" value="Glyceraldehyde-3-phosphate dehydrogenase-like, C-terminal domain"/>
    <property type="match status" value="1"/>
</dbReference>
<name>A0A7J5PWF8_9BACE</name>
<dbReference type="InterPro" id="IPR000683">
    <property type="entry name" value="Gfo/Idh/MocA-like_OxRdtase_N"/>
</dbReference>
<dbReference type="Proteomes" id="UP000434604">
    <property type="component" value="Unassembled WGS sequence"/>
</dbReference>
<gene>
    <name evidence="3" type="ORF">GA398_12105</name>
</gene>
<dbReference type="PROSITE" id="PS51318">
    <property type="entry name" value="TAT"/>
    <property type="match status" value="1"/>
</dbReference>
<proteinExistence type="predicted"/>
<accession>A0A7J5PWF8</accession>